<dbReference type="GO" id="GO:0003677">
    <property type="term" value="F:DNA binding"/>
    <property type="evidence" value="ECO:0007669"/>
    <property type="project" value="UniProtKB-KW"/>
</dbReference>
<dbReference type="Gene3D" id="1.10.486.10">
    <property type="entry name" value="PCRA, domain 4"/>
    <property type="match status" value="1"/>
</dbReference>
<dbReference type="Gene3D" id="3.40.50.300">
    <property type="entry name" value="P-loop containing nucleotide triphosphate hydrolases"/>
    <property type="match status" value="1"/>
</dbReference>
<dbReference type="InterPro" id="IPR014017">
    <property type="entry name" value="DNA_helicase_UvrD-like_C"/>
</dbReference>
<dbReference type="Pfam" id="PF12705">
    <property type="entry name" value="PDDEXK_1"/>
    <property type="match status" value="1"/>
</dbReference>
<evidence type="ECO:0000256" key="5">
    <source>
        <dbReference type="ARBA" id="ARBA00022806"/>
    </source>
</evidence>
<proteinExistence type="predicted"/>
<dbReference type="AlphaFoldDB" id="A0A2M8LGC6"/>
<keyword evidence="4" id="KW-0378">Hydrolase</keyword>
<dbReference type="GO" id="GO:0000725">
    <property type="term" value="P:recombinational repair"/>
    <property type="evidence" value="ECO:0007669"/>
    <property type="project" value="TreeGrafter"/>
</dbReference>
<dbReference type="GO" id="GO:0004527">
    <property type="term" value="F:exonuclease activity"/>
    <property type="evidence" value="ECO:0007669"/>
    <property type="project" value="UniProtKB-KW"/>
</dbReference>
<dbReference type="Proteomes" id="UP000231436">
    <property type="component" value="Unassembled WGS sequence"/>
</dbReference>
<dbReference type="InterPro" id="IPR027417">
    <property type="entry name" value="P-loop_NTPase"/>
</dbReference>
<keyword evidence="7" id="KW-0067">ATP-binding</keyword>
<dbReference type="Gene3D" id="3.90.320.10">
    <property type="match status" value="1"/>
</dbReference>
<keyword evidence="3" id="KW-0227">DNA damage</keyword>
<evidence type="ECO:0000256" key="3">
    <source>
        <dbReference type="ARBA" id="ARBA00022763"/>
    </source>
</evidence>
<dbReference type="GO" id="GO:0005524">
    <property type="term" value="F:ATP binding"/>
    <property type="evidence" value="ECO:0007669"/>
    <property type="project" value="UniProtKB-KW"/>
</dbReference>
<evidence type="ECO:0000256" key="7">
    <source>
        <dbReference type="ARBA" id="ARBA00022840"/>
    </source>
</evidence>
<dbReference type="SUPFAM" id="SSF52540">
    <property type="entry name" value="P-loop containing nucleoside triphosphate hydrolases"/>
    <property type="match status" value="1"/>
</dbReference>
<keyword evidence="9" id="KW-0234">DNA repair</keyword>
<reference evidence="13" key="1">
    <citation type="submission" date="2017-09" db="EMBL/GenBank/DDBJ databases">
        <title>Depth-based differentiation of microbial function through sediment-hosted aquifers and enrichment of novel symbionts in the deep terrestrial subsurface.</title>
        <authorList>
            <person name="Probst A.J."/>
            <person name="Ladd B."/>
            <person name="Jarett J.K."/>
            <person name="Geller-Mcgrath D.E."/>
            <person name="Sieber C.M.K."/>
            <person name="Emerson J.B."/>
            <person name="Anantharaman K."/>
            <person name="Thomas B.C."/>
            <person name="Malmstrom R."/>
            <person name="Stieglmeier M."/>
            <person name="Klingl A."/>
            <person name="Woyke T."/>
            <person name="Ryan C.M."/>
            <person name="Banfield J.F."/>
        </authorList>
    </citation>
    <scope>NUCLEOTIDE SEQUENCE [LARGE SCALE GENOMIC DNA]</scope>
</reference>
<feature type="domain" description="PD-(D/E)XK endonuclease-like" evidence="10">
    <location>
        <begin position="211"/>
        <end position="450"/>
    </location>
</feature>
<evidence type="ECO:0000256" key="9">
    <source>
        <dbReference type="ARBA" id="ARBA00023204"/>
    </source>
</evidence>
<dbReference type="CDD" id="cd18807">
    <property type="entry name" value="SF1_C_UvrD"/>
    <property type="match status" value="1"/>
</dbReference>
<protein>
    <submittedName>
        <fullName evidence="12">Uncharacterized protein</fullName>
    </submittedName>
</protein>
<evidence type="ECO:0000256" key="4">
    <source>
        <dbReference type="ARBA" id="ARBA00022801"/>
    </source>
</evidence>
<evidence type="ECO:0000256" key="6">
    <source>
        <dbReference type="ARBA" id="ARBA00022839"/>
    </source>
</evidence>
<dbReference type="GO" id="GO:0043138">
    <property type="term" value="F:3'-5' DNA helicase activity"/>
    <property type="evidence" value="ECO:0007669"/>
    <property type="project" value="TreeGrafter"/>
</dbReference>
<accession>A0A2M8LGC6</accession>
<keyword evidence="1" id="KW-0540">Nuclease</keyword>
<evidence type="ECO:0000313" key="13">
    <source>
        <dbReference type="Proteomes" id="UP000231436"/>
    </source>
</evidence>
<dbReference type="InterPro" id="IPR011604">
    <property type="entry name" value="PDDEXK-like_dom_sf"/>
</dbReference>
<gene>
    <name evidence="12" type="ORF">COV05_03700</name>
</gene>
<feature type="non-terminal residue" evidence="12">
    <location>
        <position position="1"/>
    </location>
</feature>
<dbReference type="PANTHER" id="PTHR11070:SF2">
    <property type="entry name" value="ATP-DEPENDENT DNA HELICASE SRS2"/>
    <property type="match status" value="1"/>
</dbReference>
<evidence type="ECO:0000259" key="10">
    <source>
        <dbReference type="Pfam" id="PF12705"/>
    </source>
</evidence>
<name>A0A2M8LGC6_9BACT</name>
<dbReference type="SUPFAM" id="SSF52980">
    <property type="entry name" value="Restriction endonuclease-like"/>
    <property type="match status" value="1"/>
</dbReference>
<keyword evidence="8" id="KW-0238">DNA-binding</keyword>
<evidence type="ECO:0000259" key="11">
    <source>
        <dbReference type="Pfam" id="PF13361"/>
    </source>
</evidence>
<dbReference type="InterPro" id="IPR011335">
    <property type="entry name" value="Restrct_endonuc-II-like"/>
</dbReference>
<dbReference type="PANTHER" id="PTHR11070">
    <property type="entry name" value="UVRD / RECB / PCRA DNA HELICASE FAMILY MEMBER"/>
    <property type="match status" value="1"/>
</dbReference>
<dbReference type="InterPro" id="IPR038726">
    <property type="entry name" value="PDDEXK_AddAB-type"/>
</dbReference>
<keyword evidence="2" id="KW-0547">Nucleotide-binding</keyword>
<keyword evidence="5" id="KW-0347">Helicase</keyword>
<dbReference type="InterPro" id="IPR000212">
    <property type="entry name" value="DNA_helicase_UvrD/REP"/>
</dbReference>
<organism evidence="12 13">
    <name type="scientific">Candidatus Uhrbacteria bacterium CG10_big_fil_rev_8_21_14_0_10_48_16</name>
    <dbReference type="NCBI Taxonomy" id="1975038"/>
    <lineage>
        <taxon>Bacteria</taxon>
        <taxon>Candidatus Uhriibacteriota</taxon>
    </lineage>
</organism>
<comment type="caution">
    <text evidence="12">The sequence shown here is derived from an EMBL/GenBank/DDBJ whole genome shotgun (WGS) entry which is preliminary data.</text>
</comment>
<dbReference type="Pfam" id="PF13361">
    <property type="entry name" value="UvrD_C"/>
    <property type="match status" value="1"/>
</dbReference>
<evidence type="ECO:0000256" key="8">
    <source>
        <dbReference type="ARBA" id="ARBA00023125"/>
    </source>
</evidence>
<evidence type="ECO:0000256" key="1">
    <source>
        <dbReference type="ARBA" id="ARBA00022722"/>
    </source>
</evidence>
<keyword evidence="6" id="KW-0269">Exonuclease</keyword>
<evidence type="ECO:0000313" key="12">
    <source>
        <dbReference type="EMBL" id="PJE76445.1"/>
    </source>
</evidence>
<evidence type="ECO:0000256" key="2">
    <source>
        <dbReference type="ARBA" id="ARBA00022741"/>
    </source>
</evidence>
<feature type="domain" description="UvrD-like helicase C-terminal" evidence="11">
    <location>
        <begin position="14"/>
        <end position="157"/>
    </location>
</feature>
<dbReference type="EMBL" id="PFEU01000018">
    <property type="protein sequence ID" value="PJE76445.1"/>
    <property type="molecule type" value="Genomic_DNA"/>
</dbReference>
<sequence>ELFVIVAKESGYLEKLNQLSEQKKLDSFSYLQQFYQRLKSFEQRSEHPVLHAFLLEYTHERDAGEEGSLSVDLESGPDVVRIMTIHASKGLEFKHVFVVNLIDQRFPTNAKNDAIPFPEGLGLEEASEKEAHLEEERRLFYVAMTRAKKGLYLTSAEDYGGARKRKISRFLLELGFDPPQSHPQEFELFDEDLGPLEASSETTVKFAIPKQFSFTQLAAFRSCPLQYKFAHILKVPVMGKWTFSYGKTMHNTLQEFFSVWLARSETSDAVPVTLKELEEIYAHCWQDDWFVNDRQREEYRSQGLASLKNFYKKTKKNPPKPHSIEQPFTIKLGDVVLKGRIDRMDHFEGGVEIIDYKTGKPKTAKTISKEDKEQLLLYQLAVRDVLGLNPTRLTYHYLEDNSQVSFLGTGEQLLALQDSIIERVQDIRASKFDPTPGFHCSFCDFADICEFRQS</sequence>